<sequence>MYLHIIRQKAHFFQLHHIPTSSPSLVNHDNNHAQDNVTPKNLKSN</sequence>
<accession>A0A0A8ZM74</accession>
<organism evidence="2">
    <name type="scientific">Arundo donax</name>
    <name type="common">Giant reed</name>
    <name type="synonym">Donax arundinaceus</name>
    <dbReference type="NCBI Taxonomy" id="35708"/>
    <lineage>
        <taxon>Eukaryota</taxon>
        <taxon>Viridiplantae</taxon>
        <taxon>Streptophyta</taxon>
        <taxon>Embryophyta</taxon>
        <taxon>Tracheophyta</taxon>
        <taxon>Spermatophyta</taxon>
        <taxon>Magnoliopsida</taxon>
        <taxon>Liliopsida</taxon>
        <taxon>Poales</taxon>
        <taxon>Poaceae</taxon>
        <taxon>PACMAD clade</taxon>
        <taxon>Arundinoideae</taxon>
        <taxon>Arundineae</taxon>
        <taxon>Arundo</taxon>
    </lineage>
</organism>
<dbReference type="EMBL" id="GBRH01260045">
    <property type="protein sequence ID" value="JAD37850.1"/>
    <property type="molecule type" value="Transcribed_RNA"/>
</dbReference>
<dbReference type="AlphaFoldDB" id="A0A0A8ZM74"/>
<name>A0A0A8ZM74_ARUDO</name>
<evidence type="ECO:0000256" key="1">
    <source>
        <dbReference type="SAM" id="MobiDB-lite"/>
    </source>
</evidence>
<feature type="region of interest" description="Disordered" evidence="1">
    <location>
        <begin position="20"/>
        <end position="45"/>
    </location>
</feature>
<protein>
    <submittedName>
        <fullName evidence="2">Uncharacterized protein</fullName>
    </submittedName>
</protein>
<proteinExistence type="predicted"/>
<reference evidence="2" key="1">
    <citation type="submission" date="2014-09" db="EMBL/GenBank/DDBJ databases">
        <authorList>
            <person name="Magalhaes I.L.F."/>
            <person name="Oliveira U."/>
            <person name="Santos F.R."/>
            <person name="Vidigal T.H.D.A."/>
            <person name="Brescovit A.D."/>
            <person name="Santos A.J."/>
        </authorList>
    </citation>
    <scope>NUCLEOTIDE SEQUENCE</scope>
    <source>
        <tissue evidence="2">Shoot tissue taken approximately 20 cm above the soil surface</tissue>
    </source>
</reference>
<evidence type="ECO:0000313" key="2">
    <source>
        <dbReference type="EMBL" id="JAD37850.1"/>
    </source>
</evidence>
<reference evidence="2" key="2">
    <citation type="journal article" date="2015" name="Data Brief">
        <title>Shoot transcriptome of the giant reed, Arundo donax.</title>
        <authorList>
            <person name="Barrero R.A."/>
            <person name="Guerrero F.D."/>
            <person name="Moolhuijzen P."/>
            <person name="Goolsby J.A."/>
            <person name="Tidwell J."/>
            <person name="Bellgard S.E."/>
            <person name="Bellgard M.I."/>
        </authorList>
    </citation>
    <scope>NUCLEOTIDE SEQUENCE</scope>
    <source>
        <tissue evidence="2">Shoot tissue taken approximately 20 cm above the soil surface</tissue>
    </source>
</reference>